<keyword evidence="5" id="KW-0238">DNA-binding</keyword>
<dbReference type="InterPro" id="IPR001005">
    <property type="entry name" value="SANT/Myb"/>
</dbReference>
<sequence length="353" mass="39392">MGRPPCCDKSNVKRGLWTAEEDAKLLAHVSKLGIGNWTMVPKKAGLNRCGKSCRLRWTNYLRPDLKHDTFTPQEEDHIINLHQAIGSRWSLIAKQLPGRTDNDVKNYWNTKLRKKLYNMGIDPVTHKPISQILSEFGNISGLPNSGCHIMKSEPSSVITESIPSINMIISPRIEQVQDLNSLYNGPTQFQVTNHQDIFNVQPRFFNEVTSSCSSSSSSHVTDLSSPQSSYSCQQSQPQIFAPSSSSLLNWSEFFLRDTLDSTEVIAEQKQEDGLQGLLLSANPGKFANGSDQISSSIMRDEGKFVSFGSTNTNGGPMNNDQPKNASFVDAILDRDSELRAEFPDFLDGSFEYY</sequence>
<dbReference type="CDD" id="cd00167">
    <property type="entry name" value="SANT"/>
    <property type="match status" value="2"/>
</dbReference>
<dbReference type="OrthoDB" id="2143914at2759"/>
<feature type="domain" description="HTH myb-type" evidence="9">
    <location>
        <begin position="66"/>
        <end position="116"/>
    </location>
</feature>
<dbReference type="PANTHER" id="PTHR47994">
    <property type="entry name" value="F14D16.11-RELATED"/>
    <property type="match status" value="1"/>
</dbReference>
<dbReference type="GO" id="GO:0009555">
    <property type="term" value="P:pollen development"/>
    <property type="evidence" value="ECO:0007669"/>
    <property type="project" value="UniProtKB-ARBA"/>
</dbReference>
<dbReference type="AlphaFoldDB" id="A0A2P5AC19"/>
<dbReference type="GO" id="GO:0048658">
    <property type="term" value="P:anther wall tapetum development"/>
    <property type="evidence" value="ECO:0007669"/>
    <property type="project" value="UniProtKB-ARBA"/>
</dbReference>
<keyword evidence="7" id="KW-0539">Nucleus</keyword>
<evidence type="ECO:0000259" key="9">
    <source>
        <dbReference type="PROSITE" id="PS51294"/>
    </source>
</evidence>
<evidence type="ECO:0000313" key="10">
    <source>
        <dbReference type="EMBL" id="PON34088.1"/>
    </source>
</evidence>
<dbReference type="SMART" id="SM00717">
    <property type="entry name" value="SANT"/>
    <property type="match status" value="2"/>
</dbReference>
<gene>
    <name evidence="10" type="primary">TorMYB2</name>
    <name evidence="10" type="ORF">TorRG33x02_353930</name>
</gene>
<dbReference type="Pfam" id="PF00249">
    <property type="entry name" value="Myb_DNA-binding"/>
    <property type="match status" value="2"/>
</dbReference>
<dbReference type="STRING" id="63057.A0A2P5AC19"/>
<feature type="domain" description="HTH myb-type" evidence="9">
    <location>
        <begin position="9"/>
        <end position="65"/>
    </location>
</feature>
<dbReference type="PROSITE" id="PS51294">
    <property type="entry name" value="HTH_MYB"/>
    <property type="match status" value="2"/>
</dbReference>
<protein>
    <submittedName>
        <fullName evidence="10">MYB transcription factor</fullName>
    </submittedName>
</protein>
<reference evidence="11" key="1">
    <citation type="submission" date="2016-06" db="EMBL/GenBank/DDBJ databases">
        <title>Parallel loss of symbiosis genes in relatives of nitrogen-fixing non-legume Parasponia.</title>
        <authorList>
            <person name="Van Velzen R."/>
            <person name="Holmer R."/>
            <person name="Bu F."/>
            <person name="Rutten L."/>
            <person name="Van Zeijl A."/>
            <person name="Liu W."/>
            <person name="Santuari L."/>
            <person name="Cao Q."/>
            <person name="Sharma T."/>
            <person name="Shen D."/>
            <person name="Roswanjaya Y."/>
            <person name="Wardhani T."/>
            <person name="Kalhor M.S."/>
            <person name="Jansen J."/>
            <person name="Van den Hoogen J."/>
            <person name="Gungor B."/>
            <person name="Hartog M."/>
            <person name="Hontelez J."/>
            <person name="Verver J."/>
            <person name="Yang W.-C."/>
            <person name="Schijlen E."/>
            <person name="Repin R."/>
            <person name="Schilthuizen M."/>
            <person name="Schranz E."/>
            <person name="Heidstra R."/>
            <person name="Miyata K."/>
            <person name="Fedorova E."/>
            <person name="Kohlen W."/>
            <person name="Bisseling T."/>
            <person name="Smit S."/>
            <person name="Geurts R."/>
        </authorList>
    </citation>
    <scope>NUCLEOTIDE SEQUENCE [LARGE SCALE GENOMIC DNA]</scope>
    <source>
        <strain evidence="11">cv. RG33-2</strain>
    </source>
</reference>
<comment type="caution">
    <text evidence="10">The sequence shown here is derived from an EMBL/GenBank/DDBJ whole genome shotgun (WGS) entry which is preliminary data.</text>
</comment>
<dbReference type="SUPFAM" id="SSF46689">
    <property type="entry name" value="Homeodomain-like"/>
    <property type="match status" value="1"/>
</dbReference>
<accession>A0A2P5AC19</accession>
<dbReference type="Proteomes" id="UP000237000">
    <property type="component" value="Unassembled WGS sequence"/>
</dbReference>
<dbReference type="FunFam" id="1.10.10.60:FF:000015">
    <property type="entry name" value="Transcription factor RAX3"/>
    <property type="match status" value="1"/>
</dbReference>
<dbReference type="GO" id="GO:0003677">
    <property type="term" value="F:DNA binding"/>
    <property type="evidence" value="ECO:0007669"/>
    <property type="project" value="UniProtKB-KW"/>
</dbReference>
<evidence type="ECO:0000256" key="7">
    <source>
        <dbReference type="ARBA" id="ARBA00023242"/>
    </source>
</evidence>
<dbReference type="InParanoid" id="A0A2P5AC19"/>
<organism evidence="10 11">
    <name type="scientific">Trema orientale</name>
    <name type="common">Charcoal tree</name>
    <name type="synonym">Celtis orientalis</name>
    <dbReference type="NCBI Taxonomy" id="63057"/>
    <lineage>
        <taxon>Eukaryota</taxon>
        <taxon>Viridiplantae</taxon>
        <taxon>Streptophyta</taxon>
        <taxon>Embryophyta</taxon>
        <taxon>Tracheophyta</taxon>
        <taxon>Spermatophyta</taxon>
        <taxon>Magnoliopsida</taxon>
        <taxon>eudicotyledons</taxon>
        <taxon>Gunneridae</taxon>
        <taxon>Pentapetalae</taxon>
        <taxon>rosids</taxon>
        <taxon>fabids</taxon>
        <taxon>Rosales</taxon>
        <taxon>Cannabaceae</taxon>
        <taxon>Trema</taxon>
    </lineage>
</organism>
<dbReference type="FunFam" id="1.10.10.60:FF:000204">
    <property type="entry name" value="transcription factor MYB80"/>
    <property type="match status" value="1"/>
</dbReference>
<evidence type="ECO:0000256" key="5">
    <source>
        <dbReference type="ARBA" id="ARBA00023125"/>
    </source>
</evidence>
<evidence type="ECO:0000256" key="6">
    <source>
        <dbReference type="ARBA" id="ARBA00023163"/>
    </source>
</evidence>
<dbReference type="Gene3D" id="1.10.10.60">
    <property type="entry name" value="Homeodomain-like"/>
    <property type="match status" value="2"/>
</dbReference>
<keyword evidence="4" id="KW-0805">Transcription regulation</keyword>
<comment type="subcellular location">
    <subcellularLocation>
        <location evidence="1">Nucleus</location>
    </subcellularLocation>
</comment>
<feature type="domain" description="Myb-like" evidence="8">
    <location>
        <begin position="9"/>
        <end position="61"/>
    </location>
</feature>
<evidence type="ECO:0000256" key="1">
    <source>
        <dbReference type="ARBA" id="ARBA00004123"/>
    </source>
</evidence>
<dbReference type="InterPro" id="IPR015495">
    <property type="entry name" value="Myb_TF_plants"/>
</dbReference>
<keyword evidence="11" id="KW-1185">Reference proteome</keyword>
<evidence type="ECO:0000256" key="4">
    <source>
        <dbReference type="ARBA" id="ARBA00023015"/>
    </source>
</evidence>
<evidence type="ECO:0000256" key="3">
    <source>
        <dbReference type="ARBA" id="ARBA00022737"/>
    </source>
</evidence>
<dbReference type="InterPro" id="IPR009057">
    <property type="entry name" value="Homeodomain-like_sf"/>
</dbReference>
<dbReference type="GO" id="GO:0005634">
    <property type="term" value="C:nucleus"/>
    <property type="evidence" value="ECO:0007669"/>
    <property type="project" value="UniProtKB-SubCell"/>
</dbReference>
<evidence type="ECO:0000313" key="11">
    <source>
        <dbReference type="Proteomes" id="UP000237000"/>
    </source>
</evidence>
<evidence type="ECO:0000256" key="2">
    <source>
        <dbReference type="ARBA" id="ARBA00022473"/>
    </source>
</evidence>
<feature type="domain" description="Myb-like" evidence="8">
    <location>
        <begin position="62"/>
        <end position="112"/>
    </location>
</feature>
<keyword evidence="2" id="KW-0217">Developmental protein</keyword>
<keyword evidence="3" id="KW-0677">Repeat</keyword>
<dbReference type="PROSITE" id="PS50090">
    <property type="entry name" value="MYB_LIKE"/>
    <property type="match status" value="2"/>
</dbReference>
<name>A0A2P5AC19_TREOI</name>
<evidence type="ECO:0000259" key="8">
    <source>
        <dbReference type="PROSITE" id="PS50090"/>
    </source>
</evidence>
<keyword evidence="6" id="KW-0804">Transcription</keyword>
<dbReference type="PANTHER" id="PTHR47994:SF5">
    <property type="entry name" value="F14D16.11-RELATED"/>
    <property type="match status" value="1"/>
</dbReference>
<proteinExistence type="predicted"/>
<dbReference type="InterPro" id="IPR017930">
    <property type="entry name" value="Myb_dom"/>
</dbReference>
<dbReference type="EMBL" id="JXTC01000962">
    <property type="protein sequence ID" value="PON34088.1"/>
    <property type="molecule type" value="Genomic_DNA"/>
</dbReference>